<comment type="similarity">
    <text evidence="6">Belongs to the UTP23/FCF1 family. UTP23 subfamily.</text>
</comment>
<dbReference type="Proteomes" id="UP000027361">
    <property type="component" value="Unassembled WGS sequence"/>
</dbReference>
<comment type="caution">
    <text evidence="10">The sequence shown here is derived from an EMBL/GenBank/DDBJ whole genome shotgun (WGS) entry which is preliminary data.</text>
</comment>
<dbReference type="Gene3D" id="3.40.50.1010">
    <property type="entry name" value="5'-nuclease"/>
    <property type="match status" value="1"/>
</dbReference>
<dbReference type="FunCoup" id="A0A066VWS5">
    <property type="interactions" value="572"/>
</dbReference>
<gene>
    <name evidence="10" type="ORF">K437DRAFT_237454</name>
</gene>
<dbReference type="InterPro" id="IPR006984">
    <property type="entry name" value="Fcf1/UTP23"/>
</dbReference>
<keyword evidence="4" id="KW-0539">Nucleus</keyword>
<evidence type="ECO:0000259" key="9">
    <source>
        <dbReference type="Pfam" id="PF24779"/>
    </source>
</evidence>
<feature type="region of interest" description="Disordered" evidence="8">
    <location>
        <begin position="220"/>
        <end position="301"/>
    </location>
</feature>
<evidence type="ECO:0000256" key="2">
    <source>
        <dbReference type="ARBA" id="ARBA00022517"/>
    </source>
</evidence>
<organism evidence="10 11">
    <name type="scientific">Tilletiaria anomala (strain ATCC 24038 / CBS 436.72 / UBC 951)</name>
    <dbReference type="NCBI Taxonomy" id="1037660"/>
    <lineage>
        <taxon>Eukaryota</taxon>
        <taxon>Fungi</taxon>
        <taxon>Dikarya</taxon>
        <taxon>Basidiomycota</taxon>
        <taxon>Ustilaginomycotina</taxon>
        <taxon>Exobasidiomycetes</taxon>
        <taxon>Georgefischeriales</taxon>
        <taxon>Tilletiariaceae</taxon>
        <taxon>Tilletiaria</taxon>
    </lineage>
</organism>
<dbReference type="OMA" id="CCMQALY"/>
<dbReference type="HOGENOM" id="CLU_053567_2_1_1"/>
<dbReference type="GO" id="GO:0006364">
    <property type="term" value="P:rRNA processing"/>
    <property type="evidence" value="ECO:0007669"/>
    <property type="project" value="UniProtKB-KW"/>
</dbReference>
<dbReference type="OrthoDB" id="25675at2759"/>
<dbReference type="RefSeq" id="XP_013242232.1">
    <property type="nucleotide sequence ID" value="XM_013386778.1"/>
</dbReference>
<dbReference type="EMBL" id="JMSN01000065">
    <property type="protein sequence ID" value="KDN42995.1"/>
    <property type="molecule type" value="Genomic_DNA"/>
</dbReference>
<dbReference type="InParanoid" id="A0A066VWS5"/>
<name>A0A066VWS5_TILAU</name>
<dbReference type="AlphaFoldDB" id="A0A066VWS5"/>
<evidence type="ECO:0000256" key="1">
    <source>
        <dbReference type="ARBA" id="ARBA00004604"/>
    </source>
</evidence>
<evidence type="ECO:0000256" key="6">
    <source>
        <dbReference type="ARBA" id="ARBA00038503"/>
    </source>
</evidence>
<feature type="compositionally biased region" description="Low complexity" evidence="8">
    <location>
        <begin position="247"/>
        <end position="257"/>
    </location>
</feature>
<dbReference type="CDD" id="cd09865">
    <property type="entry name" value="PIN_ScUtp23p-like"/>
    <property type="match status" value="1"/>
</dbReference>
<dbReference type="InterPro" id="IPR057776">
    <property type="entry name" value="UTP23_sensor"/>
</dbReference>
<comment type="function">
    <text evidence="5">Involved in rRNA-processing and ribosome biogenesis.</text>
</comment>
<evidence type="ECO:0000313" key="10">
    <source>
        <dbReference type="EMBL" id="KDN42995.1"/>
    </source>
</evidence>
<proteinExistence type="inferred from homology"/>
<sequence length="301" mass="32909">MRQKRAKIYRKLLHKYVLHFGFREPYQVLIDSAFAQSLSKQKIDEPLKRVADVIQAKAKLMVTQCSMVALYKQEKEGEYQKRAVQMAKTWERRMCNHKDAIDECDCLASVIGPTNKHRYVLASDQPRLRRKLRVGVPGVPLIHCNQTGVLVMEPMSDLTARKMLQVEQAKLALAHKEGSANAAAAAAAAAAALVSSGDSPLADDTPGARSVNTPSLGAIAQPAQAQAKKRKGPKQPNPLSMRKPKQKAAPQQPKSQAEVVGVKRKRESADGPESSAKDSAAFGKSKRRKRGKGDAQGAQTE</sequence>
<evidence type="ECO:0000313" key="11">
    <source>
        <dbReference type="Proteomes" id="UP000027361"/>
    </source>
</evidence>
<evidence type="ECO:0000256" key="7">
    <source>
        <dbReference type="ARBA" id="ARBA00076388"/>
    </source>
</evidence>
<dbReference type="GO" id="GO:0032040">
    <property type="term" value="C:small-subunit processome"/>
    <property type="evidence" value="ECO:0007669"/>
    <property type="project" value="InterPro"/>
</dbReference>
<protein>
    <recommendedName>
        <fullName evidence="7">U three protein 23</fullName>
    </recommendedName>
</protein>
<dbReference type="STRING" id="1037660.A0A066VWS5"/>
<keyword evidence="11" id="KW-1185">Reference proteome</keyword>
<evidence type="ECO:0000256" key="5">
    <source>
        <dbReference type="ARBA" id="ARBA00037300"/>
    </source>
</evidence>
<feature type="domain" description="UTP23 sensor motif region" evidence="9">
    <location>
        <begin position="228"/>
        <end position="245"/>
    </location>
</feature>
<evidence type="ECO:0000256" key="8">
    <source>
        <dbReference type="SAM" id="MobiDB-lite"/>
    </source>
</evidence>
<dbReference type="Pfam" id="PF24779">
    <property type="entry name" value="UTP23_sensor"/>
    <property type="match status" value="1"/>
</dbReference>
<keyword evidence="3" id="KW-0698">rRNA processing</keyword>
<reference evidence="10 11" key="1">
    <citation type="submission" date="2014-05" db="EMBL/GenBank/DDBJ databases">
        <title>Draft genome sequence of a rare smut relative, Tilletiaria anomala UBC 951.</title>
        <authorList>
            <consortium name="DOE Joint Genome Institute"/>
            <person name="Toome M."/>
            <person name="Kuo A."/>
            <person name="Henrissat B."/>
            <person name="Lipzen A."/>
            <person name="Tritt A."/>
            <person name="Yoshinaga Y."/>
            <person name="Zane M."/>
            <person name="Barry K."/>
            <person name="Grigoriev I.V."/>
            <person name="Spatafora J.W."/>
            <person name="Aimea M.C."/>
        </authorList>
    </citation>
    <scope>NUCLEOTIDE SEQUENCE [LARGE SCALE GENOMIC DNA]</scope>
    <source>
        <strain evidence="10 11">UBC 951</strain>
    </source>
</reference>
<keyword evidence="2" id="KW-0690">Ribosome biogenesis</keyword>
<dbReference type="SUPFAM" id="SSF88723">
    <property type="entry name" value="PIN domain-like"/>
    <property type="match status" value="1"/>
</dbReference>
<evidence type="ECO:0000256" key="3">
    <source>
        <dbReference type="ARBA" id="ARBA00022552"/>
    </source>
</evidence>
<dbReference type="PANTHER" id="PTHR12416">
    <property type="entry name" value="RRNA-PROCESSING PROTEIN UTP23 HOMOLOG"/>
    <property type="match status" value="1"/>
</dbReference>
<evidence type="ECO:0000256" key="4">
    <source>
        <dbReference type="ARBA" id="ARBA00023242"/>
    </source>
</evidence>
<accession>A0A066VWS5</accession>
<comment type="subcellular location">
    <subcellularLocation>
        <location evidence="1">Nucleus</location>
        <location evidence="1">Nucleolus</location>
    </subcellularLocation>
</comment>
<dbReference type="Pfam" id="PF04900">
    <property type="entry name" value="Fcf1"/>
    <property type="match status" value="1"/>
</dbReference>
<dbReference type="InterPro" id="IPR029060">
    <property type="entry name" value="PIN-like_dom_sf"/>
</dbReference>
<dbReference type="GeneID" id="25262956"/>
<dbReference type="FunFam" id="3.40.50.1010:FF:000006">
    <property type="entry name" value="rRNA-processing protein UTP23 homolog"/>
    <property type="match status" value="1"/>
</dbReference>